<dbReference type="KEGG" id="bgo:BM43_4730"/>
<dbReference type="Pfam" id="PF13954">
    <property type="entry name" value="PapC_N"/>
    <property type="match status" value="1"/>
</dbReference>
<evidence type="ECO:0000256" key="4">
    <source>
        <dbReference type="ARBA" id="ARBA00022452"/>
    </source>
</evidence>
<dbReference type="GO" id="GO:0015473">
    <property type="term" value="F:fimbrial usher porin activity"/>
    <property type="evidence" value="ECO:0007669"/>
    <property type="project" value="InterPro"/>
</dbReference>
<dbReference type="InterPro" id="IPR037224">
    <property type="entry name" value="PapC_N_sf"/>
</dbReference>
<dbReference type="Gene3D" id="2.60.40.2070">
    <property type="match status" value="1"/>
</dbReference>
<dbReference type="GO" id="GO:0009279">
    <property type="term" value="C:cell outer membrane"/>
    <property type="evidence" value="ECO:0007669"/>
    <property type="project" value="UniProtKB-SubCell"/>
</dbReference>
<evidence type="ECO:0000259" key="9">
    <source>
        <dbReference type="Pfam" id="PF13954"/>
    </source>
</evidence>
<dbReference type="GO" id="GO:0009297">
    <property type="term" value="P:pilus assembly"/>
    <property type="evidence" value="ECO:0007669"/>
    <property type="project" value="InterPro"/>
</dbReference>
<dbReference type="Proteomes" id="UP000029590">
    <property type="component" value="Unassembled WGS sequence"/>
</dbReference>
<evidence type="ECO:0000256" key="6">
    <source>
        <dbReference type="ARBA" id="ARBA00022729"/>
    </source>
</evidence>
<gene>
    <name evidence="10" type="ORF">DM48_3044</name>
</gene>
<keyword evidence="4" id="KW-1134">Transmembrane beta strand</keyword>
<evidence type="ECO:0000256" key="7">
    <source>
        <dbReference type="ARBA" id="ARBA00023136"/>
    </source>
</evidence>
<comment type="caution">
    <text evidence="10">The sequence shown here is derived from an EMBL/GenBank/DDBJ whole genome shotgun (WGS) entry which is preliminary data.</text>
</comment>
<keyword evidence="7" id="KW-0472">Membrane</keyword>
<dbReference type="InterPro" id="IPR000015">
    <property type="entry name" value="Fimb_usher"/>
</dbReference>
<evidence type="ECO:0000313" key="10">
    <source>
        <dbReference type="EMBL" id="KGC14027.1"/>
    </source>
</evidence>
<evidence type="ECO:0000256" key="1">
    <source>
        <dbReference type="ARBA" id="ARBA00004571"/>
    </source>
</evidence>
<organism evidence="10 11">
    <name type="scientific">Burkholderia gladioli</name>
    <name type="common">Pseudomonas marginata</name>
    <name type="synonym">Phytomonas marginata</name>
    <dbReference type="NCBI Taxonomy" id="28095"/>
    <lineage>
        <taxon>Bacteria</taxon>
        <taxon>Pseudomonadati</taxon>
        <taxon>Pseudomonadota</taxon>
        <taxon>Betaproteobacteria</taxon>
        <taxon>Burkholderiales</taxon>
        <taxon>Burkholderiaceae</taxon>
        <taxon>Burkholderia</taxon>
    </lineage>
</organism>
<keyword evidence="8" id="KW-0998">Cell outer membrane</keyword>
<dbReference type="RefSeq" id="WP_036056729.1">
    <property type="nucleotide sequence ID" value="NZ_CADEVY010000002.1"/>
</dbReference>
<dbReference type="InterPro" id="IPR025885">
    <property type="entry name" value="PapC_N"/>
</dbReference>
<evidence type="ECO:0000256" key="2">
    <source>
        <dbReference type="ARBA" id="ARBA00008064"/>
    </source>
</evidence>
<dbReference type="Gene3D" id="2.60.40.2610">
    <property type="entry name" value="Outer membrane usher protein FimD, plug domain"/>
    <property type="match status" value="1"/>
</dbReference>
<protein>
    <recommendedName>
        <fullName evidence="9">PapC N-terminal domain-containing protein</fullName>
    </recommendedName>
</protein>
<dbReference type="InterPro" id="IPR043142">
    <property type="entry name" value="PapC-like_C_sf"/>
</dbReference>
<feature type="domain" description="PapC N-terminal" evidence="9">
    <location>
        <begin position="14"/>
        <end position="161"/>
    </location>
</feature>
<reference evidence="10 11" key="1">
    <citation type="submission" date="2014-04" db="EMBL/GenBank/DDBJ databases">
        <authorList>
            <person name="Bishop-Lilly K.A."/>
            <person name="Broomall S.M."/>
            <person name="Chain P.S."/>
            <person name="Chertkov O."/>
            <person name="Coyne S.R."/>
            <person name="Daligault H.E."/>
            <person name="Davenport K.W."/>
            <person name="Erkkila T."/>
            <person name="Frey K.G."/>
            <person name="Gibbons H.S."/>
            <person name="Gu W."/>
            <person name="Jaissle J."/>
            <person name="Johnson S.L."/>
            <person name="Koroleva G.I."/>
            <person name="Ladner J.T."/>
            <person name="Lo C.-C."/>
            <person name="Minogue T.D."/>
            <person name="Munk C."/>
            <person name="Palacios G.F."/>
            <person name="Redden C.L."/>
            <person name="Rosenzweig C.N."/>
            <person name="Scholz M.B."/>
            <person name="Teshima H."/>
            <person name="Xu Y."/>
        </authorList>
    </citation>
    <scope>NUCLEOTIDE SEQUENCE [LARGE SCALE GENOMIC DNA]</scope>
    <source>
        <strain evidence="11">gladioli</strain>
    </source>
</reference>
<accession>A0AAW3F1E2</accession>
<evidence type="ECO:0000256" key="5">
    <source>
        <dbReference type="ARBA" id="ARBA00022692"/>
    </source>
</evidence>
<dbReference type="SUPFAM" id="SSF141729">
    <property type="entry name" value="FimD N-terminal domain-like"/>
    <property type="match status" value="1"/>
</dbReference>
<keyword evidence="3" id="KW-0813">Transport</keyword>
<evidence type="ECO:0000256" key="8">
    <source>
        <dbReference type="ARBA" id="ARBA00023237"/>
    </source>
</evidence>
<comment type="subcellular location">
    <subcellularLocation>
        <location evidence="1">Cell outer membrane</location>
        <topology evidence="1">Multi-pass membrane protein</topology>
    </subcellularLocation>
</comment>
<proteinExistence type="inferred from homology"/>
<dbReference type="InterPro" id="IPR042186">
    <property type="entry name" value="FimD_plug_dom"/>
</dbReference>
<dbReference type="Gene3D" id="3.10.20.410">
    <property type="match status" value="1"/>
</dbReference>
<keyword evidence="5" id="KW-0812">Transmembrane</keyword>
<dbReference type="PANTHER" id="PTHR30451">
    <property type="entry name" value="OUTER MEMBRANE USHER PROTEIN"/>
    <property type="match status" value="1"/>
</dbReference>
<dbReference type="AlphaFoldDB" id="A0AAW3F1E2"/>
<name>A0AAW3F1E2_BURGA</name>
<keyword evidence="6" id="KW-0732">Signal</keyword>
<dbReference type="Pfam" id="PF00577">
    <property type="entry name" value="Usher"/>
    <property type="match status" value="1"/>
</dbReference>
<sequence>MTAWLPADAEPTRFDPEVLRSRGIDPSIAAHFSTASRFLPGRNLVELSVNGSAVGRYSAHFDAEGRICLSASLLRFAGLRPVPSSGKTANPASPPRADRLAQPVALDCRAFLDAFPTTAVHLLPGQQAVELVTPPEAVAARAAPSPVYTTGGAAAILNYNVLAGSSRSMGGTSRFLQGSIESGFNYQGWVVRSQDAFSMRDGSRQWSHVQAYGQRSFTGYRTALQIGQPMAQGDITGSAPITGVQIAPEQALLPRGNGSPVIQGIAHSQARVEVRQGGILIHSTVVPPGPFSFSELPLLSTSRDVTVKVIEADGRRHGFSIPAAAVQQLNIGPPAGFSMSLGKLRNLGGEGPAPWLASVAHGIALGSRINLNHGVTLASGYRALGIRLDAQPAGWLGTSAQLVGADNPRRHARGVKATLLGSARLAAGFSMDVSETRQSRGYSDLLDMPRPALPSSPGHAIAPGLDRDRPEVRRTIGLSWSGAALGNFNLSYDGTRFFHGLTSRRLFVSWGKRLGLVNLSISAERALGARRGGHDGDNLYVSASFTLGRHDTAIYGTRSGTQRGVGVRTGAALGEHASYSLSAERDNPGTAPSASANLNLTPRYAQLALGSAVGAGSSSWSAQASGAAVWHADGLSFSPYPVRDTFGIATVGRVAGIALHTPAGKVWTDAWGRAVIPSLPAYGGAQVEVMVASLKRNMDLANGYRRIHAARGAVGKLQFAISTVRRALLNVTAEDGAGIPQGSAIVDTQGRLLTLAGAGSMVFLPDLTEQALFARHPDGASCRLEFAIPHQAPADSVYERIDAVCRTVSPARPHTP</sequence>
<comment type="similarity">
    <text evidence="2">Belongs to the fimbrial export usher family.</text>
</comment>
<evidence type="ECO:0000256" key="3">
    <source>
        <dbReference type="ARBA" id="ARBA00022448"/>
    </source>
</evidence>
<evidence type="ECO:0000313" key="11">
    <source>
        <dbReference type="Proteomes" id="UP000029590"/>
    </source>
</evidence>
<dbReference type="EMBL" id="JPGG01000016">
    <property type="protein sequence ID" value="KGC14027.1"/>
    <property type="molecule type" value="Genomic_DNA"/>
</dbReference>
<dbReference type="Gene3D" id="2.60.40.3110">
    <property type="match status" value="1"/>
</dbReference>
<dbReference type="PANTHER" id="PTHR30451:SF8">
    <property type="entry name" value="FIMBRIAL USHER PROTEIN"/>
    <property type="match status" value="1"/>
</dbReference>